<proteinExistence type="predicted"/>
<gene>
    <name evidence="2" type="ORF">ROHU_002824</name>
</gene>
<feature type="compositionally biased region" description="Low complexity" evidence="1">
    <location>
        <begin position="1"/>
        <end position="17"/>
    </location>
</feature>
<organism evidence="2 3">
    <name type="scientific">Labeo rohita</name>
    <name type="common">Indian major carp</name>
    <name type="synonym">Cyprinus rohita</name>
    <dbReference type="NCBI Taxonomy" id="84645"/>
    <lineage>
        <taxon>Eukaryota</taxon>
        <taxon>Metazoa</taxon>
        <taxon>Chordata</taxon>
        <taxon>Craniata</taxon>
        <taxon>Vertebrata</taxon>
        <taxon>Euteleostomi</taxon>
        <taxon>Actinopterygii</taxon>
        <taxon>Neopterygii</taxon>
        <taxon>Teleostei</taxon>
        <taxon>Ostariophysi</taxon>
        <taxon>Cypriniformes</taxon>
        <taxon>Cyprinidae</taxon>
        <taxon>Labeoninae</taxon>
        <taxon>Labeonini</taxon>
        <taxon>Labeo</taxon>
    </lineage>
</organism>
<evidence type="ECO:0000256" key="1">
    <source>
        <dbReference type="SAM" id="MobiDB-lite"/>
    </source>
</evidence>
<dbReference type="EMBL" id="QBIY01007718">
    <property type="protein sequence ID" value="RXN36606.1"/>
    <property type="molecule type" value="Genomic_DNA"/>
</dbReference>
<comment type="caution">
    <text evidence="2">The sequence shown here is derived from an EMBL/GenBank/DDBJ whole genome shotgun (WGS) entry which is preliminary data.</text>
</comment>
<evidence type="ECO:0000313" key="3">
    <source>
        <dbReference type="Proteomes" id="UP000290572"/>
    </source>
</evidence>
<protein>
    <submittedName>
        <fullName evidence="2">Gag-like protein</fullName>
    </submittedName>
</protein>
<evidence type="ECO:0000313" key="2">
    <source>
        <dbReference type="EMBL" id="RXN36606.1"/>
    </source>
</evidence>
<reference evidence="2 3" key="1">
    <citation type="submission" date="2018-03" db="EMBL/GenBank/DDBJ databases">
        <title>Draft genome sequence of Rohu Carp (Labeo rohita).</title>
        <authorList>
            <person name="Das P."/>
            <person name="Kushwaha B."/>
            <person name="Joshi C.G."/>
            <person name="Kumar D."/>
            <person name="Nagpure N.S."/>
            <person name="Sahoo L."/>
            <person name="Das S.P."/>
            <person name="Bit A."/>
            <person name="Patnaik S."/>
            <person name="Meher P.K."/>
            <person name="Jayasankar P."/>
            <person name="Koringa P.G."/>
            <person name="Patel N.V."/>
            <person name="Hinsu A.T."/>
            <person name="Kumar R."/>
            <person name="Pandey M."/>
            <person name="Agarwal S."/>
            <person name="Srivastava S."/>
            <person name="Singh M."/>
            <person name="Iquebal M.A."/>
            <person name="Jaiswal S."/>
            <person name="Angadi U.B."/>
            <person name="Kumar N."/>
            <person name="Raza M."/>
            <person name="Shah T.M."/>
            <person name="Rai A."/>
            <person name="Jena J.K."/>
        </authorList>
    </citation>
    <scope>NUCLEOTIDE SEQUENCE [LARGE SCALE GENOMIC DNA]</scope>
    <source>
        <strain evidence="2">DASCIFA01</strain>
        <tissue evidence="2">Testis</tissue>
    </source>
</reference>
<feature type="compositionally biased region" description="Polar residues" evidence="1">
    <location>
        <begin position="70"/>
        <end position="91"/>
    </location>
</feature>
<sequence length="120" mass="12567">MAAPPEQQANEEAVPEALAGDSNFPPTSGIGQEGGSGAVTGVESSEQREEATPQLDENGEKMEDEEEETASSLKTVSELRTSSPKELQESLSVAPEVLTTFSSDPSSSGKKKGKVKQDIT</sequence>
<name>A0A498NY04_LABRO</name>
<accession>A0A498NY04</accession>
<dbReference type="AlphaFoldDB" id="A0A498NY04"/>
<keyword evidence="3" id="KW-1185">Reference proteome</keyword>
<feature type="region of interest" description="Disordered" evidence="1">
    <location>
        <begin position="1"/>
        <end position="120"/>
    </location>
</feature>
<dbReference type="Proteomes" id="UP000290572">
    <property type="component" value="Unassembled WGS sequence"/>
</dbReference>